<comment type="caution">
    <text evidence="2">The sequence shown here is derived from an EMBL/GenBank/DDBJ whole genome shotgun (WGS) entry which is preliminary data.</text>
</comment>
<dbReference type="OrthoDB" id="7476630at2"/>
<proteinExistence type="predicted"/>
<feature type="domain" description="DUF6456" evidence="1">
    <location>
        <begin position="104"/>
        <end position="238"/>
    </location>
</feature>
<dbReference type="AlphaFoldDB" id="A0A4Q9GGD1"/>
<dbReference type="RefSeq" id="WP_131004405.1">
    <property type="nucleotide sequence ID" value="NZ_JBHSZR010000008.1"/>
</dbReference>
<evidence type="ECO:0000313" key="3">
    <source>
        <dbReference type="Proteomes" id="UP000291613"/>
    </source>
</evidence>
<evidence type="ECO:0000313" key="2">
    <source>
        <dbReference type="EMBL" id="TBN47946.1"/>
    </source>
</evidence>
<dbReference type="EMBL" id="SIUB01000009">
    <property type="protein sequence ID" value="TBN47946.1"/>
    <property type="molecule type" value="Genomic_DNA"/>
</dbReference>
<reference evidence="2 3" key="1">
    <citation type="submission" date="2019-02" db="EMBL/GenBank/DDBJ databases">
        <title>Hansschlegelia quercus sp. nov., a novel methylotrophic bacterium from buds of oak (Quercus robur L.).</title>
        <authorList>
            <person name="Agafonova N.V."/>
            <person name="Kaparullina E.N."/>
            <person name="Grouzdev D.S."/>
            <person name="Doronina N.V."/>
        </authorList>
    </citation>
    <scope>NUCLEOTIDE SEQUENCE [LARGE SCALE GENOMIC DNA]</scope>
    <source>
        <strain evidence="2 3">Dub</strain>
    </source>
</reference>
<organism evidence="2 3">
    <name type="scientific">Hansschlegelia quercus</name>
    <dbReference type="NCBI Taxonomy" id="2528245"/>
    <lineage>
        <taxon>Bacteria</taxon>
        <taxon>Pseudomonadati</taxon>
        <taxon>Pseudomonadota</taxon>
        <taxon>Alphaproteobacteria</taxon>
        <taxon>Hyphomicrobiales</taxon>
        <taxon>Methylopilaceae</taxon>
        <taxon>Hansschlegelia</taxon>
    </lineage>
</organism>
<gene>
    <name evidence="2" type="ORF">EYR15_15115</name>
</gene>
<evidence type="ECO:0000259" key="1">
    <source>
        <dbReference type="Pfam" id="PF20057"/>
    </source>
</evidence>
<accession>A0A4Q9GGD1</accession>
<sequence length="264" mass="27547">MAQARGGTGHGPEKEKQVSGAVRLLARIAAAGSSGLLIAKREEAAAAALMARGLAADEGGLLRATPEGLARAAREAGGEAAFLAQHRTLARRRPEGGVGPETLVDLDESPLAWLARRKDRDGRPLLAPEEVLAGERLRADFTRGQMTPRVTANWEASIARGPRGAGGAGVDLADAAIAARTRVSRALDAVGPELAGALVDVCCFLKGLEEVERDRRWPARGAKLVLGLGLARLARHYGYVPDKQGPGRILSWGADGSRPTIDGG</sequence>
<protein>
    <recommendedName>
        <fullName evidence="1">DUF6456 domain-containing protein</fullName>
    </recommendedName>
</protein>
<keyword evidence="3" id="KW-1185">Reference proteome</keyword>
<dbReference type="Pfam" id="PF20057">
    <property type="entry name" value="DUF6456"/>
    <property type="match status" value="1"/>
</dbReference>
<name>A0A4Q9GGD1_9HYPH</name>
<dbReference type="InterPro" id="IPR045599">
    <property type="entry name" value="DUF6456"/>
</dbReference>
<dbReference type="Proteomes" id="UP000291613">
    <property type="component" value="Unassembled WGS sequence"/>
</dbReference>